<protein>
    <submittedName>
        <fullName evidence="2">Uncharacterized protein</fullName>
    </submittedName>
</protein>
<dbReference type="GeneID" id="36604967"/>
<evidence type="ECO:0000313" key="2">
    <source>
        <dbReference type="EMBL" id="PTB67922.1"/>
    </source>
</evidence>
<dbReference type="AlphaFoldDB" id="A0A2T4BF08"/>
<gene>
    <name evidence="2" type="ORF">BBK36DRAFT_1194271</name>
</gene>
<feature type="region of interest" description="Disordered" evidence="1">
    <location>
        <begin position="1"/>
        <end position="52"/>
    </location>
</feature>
<evidence type="ECO:0000313" key="3">
    <source>
        <dbReference type="Proteomes" id="UP000241546"/>
    </source>
</evidence>
<proteinExistence type="predicted"/>
<organism evidence="2 3">
    <name type="scientific">Trichoderma citrinoviride</name>
    <dbReference type="NCBI Taxonomy" id="58853"/>
    <lineage>
        <taxon>Eukaryota</taxon>
        <taxon>Fungi</taxon>
        <taxon>Dikarya</taxon>
        <taxon>Ascomycota</taxon>
        <taxon>Pezizomycotina</taxon>
        <taxon>Sordariomycetes</taxon>
        <taxon>Hypocreomycetidae</taxon>
        <taxon>Hypocreales</taxon>
        <taxon>Hypocreaceae</taxon>
        <taxon>Trichoderma</taxon>
    </lineage>
</organism>
<name>A0A2T4BF08_9HYPO</name>
<evidence type="ECO:0000256" key="1">
    <source>
        <dbReference type="SAM" id="MobiDB-lite"/>
    </source>
</evidence>
<sequence>MGGSTTRDGKRVNEWERETEGGDIEREEREENKRQAAQLWRREGRAVENTGQQIASGELESAPEALASVHAHSSQPACDREGGIDARLTYVCSSVVRASGKQQALLLNVGKEHALAVAPEYPAMEDCLRRYLGATFSWEEAMSDSAKNLELEVWRAGTGAGLEPGMELLERHAKPCLGSTTFAASNYHRASWSGPSSQ</sequence>
<accession>A0A2T4BF08</accession>
<dbReference type="EMBL" id="KZ680210">
    <property type="protein sequence ID" value="PTB67922.1"/>
    <property type="molecule type" value="Genomic_DNA"/>
</dbReference>
<dbReference type="Proteomes" id="UP000241546">
    <property type="component" value="Unassembled WGS sequence"/>
</dbReference>
<reference evidence="3" key="1">
    <citation type="submission" date="2016-07" db="EMBL/GenBank/DDBJ databases">
        <title>Multiple horizontal gene transfer events from other fungi enriched the ability of initially mycotrophic Trichoderma (Ascomycota) to feed on dead plant biomass.</title>
        <authorList>
            <consortium name="DOE Joint Genome Institute"/>
            <person name="Atanasova L."/>
            <person name="Chenthamara K."/>
            <person name="Zhang J."/>
            <person name="Grujic M."/>
            <person name="Henrissat B."/>
            <person name="Kuo A."/>
            <person name="Aerts A."/>
            <person name="Salamov A."/>
            <person name="Lipzen A."/>
            <person name="Labutti K."/>
            <person name="Barry K."/>
            <person name="Miao Y."/>
            <person name="Rahimi M.J."/>
            <person name="Shen Q."/>
            <person name="Grigoriev I.V."/>
            <person name="Kubicek C.P."/>
            <person name="Druzhinina I.S."/>
        </authorList>
    </citation>
    <scope>NUCLEOTIDE SEQUENCE [LARGE SCALE GENOMIC DNA]</scope>
    <source>
        <strain evidence="3">TUCIM 6016</strain>
    </source>
</reference>
<keyword evidence="3" id="KW-1185">Reference proteome</keyword>
<feature type="compositionally biased region" description="Basic and acidic residues" evidence="1">
    <location>
        <begin position="7"/>
        <end position="46"/>
    </location>
</feature>
<dbReference type="RefSeq" id="XP_024751242.1">
    <property type="nucleotide sequence ID" value="XM_024896849.1"/>
</dbReference>